<evidence type="ECO:0000259" key="4">
    <source>
        <dbReference type="PROSITE" id="PS50995"/>
    </source>
</evidence>
<dbReference type="GO" id="GO:0003700">
    <property type="term" value="F:DNA-binding transcription factor activity"/>
    <property type="evidence" value="ECO:0007669"/>
    <property type="project" value="InterPro"/>
</dbReference>
<dbReference type="EMBL" id="NFKP01000008">
    <property type="protein sequence ID" value="OUP69641.1"/>
    <property type="molecule type" value="Genomic_DNA"/>
</dbReference>
<name>A0A174M632_9FIRM</name>
<keyword evidence="1" id="KW-0805">Transcription regulation</keyword>
<dbReference type="EMBL" id="CZBE01000002">
    <property type="protein sequence ID" value="CUP30631.1"/>
    <property type="molecule type" value="Genomic_DNA"/>
</dbReference>
<reference evidence="9" key="2">
    <citation type="submission" date="2017-04" db="EMBL/GenBank/DDBJ databases">
        <title>Function of individual gut microbiota members based on whole genome sequencing of pure cultures obtained from chicken caecum.</title>
        <authorList>
            <person name="Medvecky M."/>
            <person name="Cejkova D."/>
            <person name="Polansky O."/>
            <person name="Karasova D."/>
            <person name="Kubasova T."/>
            <person name="Cizek A."/>
            <person name="Rychlik I."/>
        </authorList>
    </citation>
    <scope>NUCLEOTIDE SEQUENCE [LARGE SCALE GENOMIC DNA]</scope>
    <source>
        <strain evidence="9">An175</strain>
    </source>
</reference>
<proteinExistence type="predicted"/>
<evidence type="ECO:0000313" key="7">
    <source>
        <dbReference type="EMBL" id="RGE67711.1"/>
    </source>
</evidence>
<reference evidence="5 8" key="1">
    <citation type="submission" date="2015-09" db="EMBL/GenBank/DDBJ databases">
        <authorList>
            <consortium name="Pathogen Informatics"/>
        </authorList>
    </citation>
    <scope>NUCLEOTIDE SEQUENCE [LARGE SCALE GENOMIC DNA]</scope>
    <source>
        <strain evidence="5 8">2789STDY5834939</strain>
    </source>
</reference>
<reference evidence="7 10" key="4">
    <citation type="submission" date="2018-08" db="EMBL/GenBank/DDBJ databases">
        <title>A genome reference for cultivated species of the human gut microbiota.</title>
        <authorList>
            <person name="Zou Y."/>
            <person name="Xue W."/>
            <person name="Luo G."/>
        </authorList>
    </citation>
    <scope>NUCLEOTIDE SEQUENCE [LARGE SCALE GENOMIC DNA]</scope>
    <source>
        <strain evidence="7 10">TF05-12AC</strain>
    </source>
</reference>
<dbReference type="PANTHER" id="PTHR42756">
    <property type="entry name" value="TRANSCRIPTIONAL REGULATOR, MARR"/>
    <property type="match status" value="1"/>
</dbReference>
<dbReference type="Gene3D" id="1.10.10.10">
    <property type="entry name" value="Winged helix-like DNA-binding domain superfamily/Winged helix DNA-binding domain"/>
    <property type="match status" value="1"/>
</dbReference>
<dbReference type="InterPro" id="IPR000835">
    <property type="entry name" value="HTH_MarR-typ"/>
</dbReference>
<dbReference type="RefSeq" id="WP_050751845.1">
    <property type="nucleotide sequence ID" value="NZ_CABIWA010000001.1"/>
</dbReference>
<reference evidence="6" key="3">
    <citation type="journal article" date="2018" name="BMC Genomics">
        <title>Whole genome sequencing and function prediction of 133 gut anaerobes isolated from chicken caecum in pure cultures.</title>
        <authorList>
            <person name="Medvecky M."/>
            <person name="Cejkova D."/>
            <person name="Polansky O."/>
            <person name="Karasova D."/>
            <person name="Kubasova T."/>
            <person name="Cizek A."/>
            <person name="Rychlik I."/>
        </authorList>
    </citation>
    <scope>NUCLEOTIDE SEQUENCE</scope>
    <source>
        <strain evidence="6">An175</strain>
    </source>
</reference>
<dbReference type="GeneID" id="72464760"/>
<evidence type="ECO:0000313" key="9">
    <source>
        <dbReference type="Proteomes" id="UP000196386"/>
    </source>
</evidence>
<keyword evidence="2" id="KW-0238">DNA-binding</keyword>
<dbReference type="OrthoDB" id="9808725at2"/>
<dbReference type="PANTHER" id="PTHR42756:SF1">
    <property type="entry name" value="TRANSCRIPTIONAL REPRESSOR OF EMRAB OPERON"/>
    <property type="match status" value="1"/>
</dbReference>
<dbReference type="PROSITE" id="PS50995">
    <property type="entry name" value="HTH_MARR_2"/>
    <property type="match status" value="1"/>
</dbReference>
<gene>
    <name evidence="6" type="ORF">B5F11_08345</name>
    <name evidence="7" type="ORF">DXC40_09480</name>
    <name evidence="5" type="ORF">ERS852551_00391</name>
</gene>
<evidence type="ECO:0000313" key="10">
    <source>
        <dbReference type="Proteomes" id="UP000260828"/>
    </source>
</evidence>
<evidence type="ECO:0000256" key="1">
    <source>
        <dbReference type="ARBA" id="ARBA00023015"/>
    </source>
</evidence>
<evidence type="ECO:0000313" key="5">
    <source>
        <dbReference type="EMBL" id="CUP30631.1"/>
    </source>
</evidence>
<dbReference type="GO" id="GO:0003677">
    <property type="term" value="F:DNA binding"/>
    <property type="evidence" value="ECO:0007669"/>
    <property type="project" value="UniProtKB-KW"/>
</dbReference>
<dbReference type="SMART" id="SM00529">
    <property type="entry name" value="HTH_DTXR"/>
    <property type="match status" value="1"/>
</dbReference>
<dbReference type="InterPro" id="IPR036390">
    <property type="entry name" value="WH_DNA-bd_sf"/>
</dbReference>
<dbReference type="Proteomes" id="UP000196386">
    <property type="component" value="Unassembled WGS sequence"/>
</dbReference>
<dbReference type="Proteomes" id="UP000095765">
    <property type="component" value="Unassembled WGS sequence"/>
</dbReference>
<keyword evidence="3" id="KW-0804">Transcription</keyword>
<sequence>MEDPRASSQNQPADLHRAVHLHWDLISLHKQCANRLLCAHNIHTGQQSLLFMLKHMGACNQKELARALHISPATIAISLKRLERSGLVRRVPDQQDLRSNRIELTQAGVESADFAEKVIDQITERSFKDFSAAEFEQLICLLSRMASNLRVFRDYLQKKEESPCDK</sequence>
<protein>
    <submittedName>
        <fullName evidence="6">MarR family transcriptional regulator</fullName>
    </submittedName>
    <submittedName>
        <fullName evidence="5">Transcriptional regulator SlyA</fullName>
    </submittedName>
</protein>
<dbReference type="SMART" id="SM00347">
    <property type="entry name" value="HTH_MARR"/>
    <property type="match status" value="1"/>
</dbReference>
<dbReference type="GO" id="GO:0046914">
    <property type="term" value="F:transition metal ion binding"/>
    <property type="evidence" value="ECO:0007669"/>
    <property type="project" value="InterPro"/>
</dbReference>
<dbReference type="Pfam" id="PF01047">
    <property type="entry name" value="MarR"/>
    <property type="match status" value="1"/>
</dbReference>
<dbReference type="EMBL" id="QVME01000004">
    <property type="protein sequence ID" value="RGE67711.1"/>
    <property type="molecule type" value="Genomic_DNA"/>
</dbReference>
<dbReference type="InterPro" id="IPR022689">
    <property type="entry name" value="Iron_dep_repressor"/>
</dbReference>
<accession>A0A174M632</accession>
<evidence type="ECO:0000256" key="2">
    <source>
        <dbReference type="ARBA" id="ARBA00023125"/>
    </source>
</evidence>
<dbReference type="SUPFAM" id="SSF46785">
    <property type="entry name" value="Winged helix' DNA-binding domain"/>
    <property type="match status" value="1"/>
</dbReference>
<evidence type="ECO:0000313" key="6">
    <source>
        <dbReference type="EMBL" id="OUP69641.1"/>
    </source>
</evidence>
<dbReference type="AlphaFoldDB" id="A0A174M632"/>
<dbReference type="InterPro" id="IPR036388">
    <property type="entry name" value="WH-like_DNA-bd_sf"/>
</dbReference>
<dbReference type="PRINTS" id="PR00598">
    <property type="entry name" value="HTHMARR"/>
</dbReference>
<organism evidence="5 8">
    <name type="scientific">Anaerotruncus colihominis</name>
    <dbReference type="NCBI Taxonomy" id="169435"/>
    <lineage>
        <taxon>Bacteria</taxon>
        <taxon>Bacillati</taxon>
        <taxon>Bacillota</taxon>
        <taxon>Clostridia</taxon>
        <taxon>Eubacteriales</taxon>
        <taxon>Oscillospiraceae</taxon>
        <taxon>Anaerotruncus</taxon>
    </lineage>
</organism>
<evidence type="ECO:0000256" key="3">
    <source>
        <dbReference type="ARBA" id="ARBA00023163"/>
    </source>
</evidence>
<dbReference type="Proteomes" id="UP000260828">
    <property type="component" value="Unassembled WGS sequence"/>
</dbReference>
<feature type="domain" description="HTH marR-type" evidence="4">
    <location>
        <begin position="18"/>
        <end position="147"/>
    </location>
</feature>
<evidence type="ECO:0000313" key="8">
    <source>
        <dbReference type="Proteomes" id="UP000095765"/>
    </source>
</evidence>